<evidence type="ECO:0000256" key="1">
    <source>
        <dbReference type="ARBA" id="ARBA00004651"/>
    </source>
</evidence>
<keyword evidence="5 9" id="KW-0812">Transmembrane</keyword>
<keyword evidence="10" id="KW-0282">Flagellum</keyword>
<comment type="subcellular location">
    <subcellularLocation>
        <location evidence="1 9">Cell membrane</location>
        <topology evidence="1">Multi-pass membrane protein</topology>
    </subcellularLocation>
    <subcellularLocation>
        <location evidence="9">Bacterial flagellum basal body</location>
    </subcellularLocation>
</comment>
<comment type="similarity">
    <text evidence="2 9">Belongs to the FliQ/MopD/SpaQ family.</text>
</comment>
<dbReference type="Proteomes" id="UP000722750">
    <property type="component" value="Unassembled WGS sequence"/>
</dbReference>
<dbReference type="NCBIfam" id="TIGR01402">
    <property type="entry name" value="fliQ"/>
    <property type="match status" value="1"/>
</dbReference>
<dbReference type="PANTHER" id="PTHR34040:SF2">
    <property type="entry name" value="FLAGELLAR BIOSYNTHETIC PROTEIN FLIQ"/>
    <property type="match status" value="1"/>
</dbReference>
<dbReference type="EMBL" id="JAANXD010000019">
    <property type="protein sequence ID" value="MBS1257317.1"/>
    <property type="molecule type" value="Genomic_DNA"/>
</dbReference>
<gene>
    <name evidence="9" type="primary">fliQ</name>
    <name evidence="10" type="ORF">MAG551_00359</name>
</gene>
<dbReference type="InterPro" id="IPR006305">
    <property type="entry name" value="FliQ"/>
</dbReference>
<feature type="transmembrane region" description="Helical" evidence="9">
    <location>
        <begin position="51"/>
        <end position="70"/>
    </location>
</feature>
<evidence type="ECO:0000256" key="9">
    <source>
        <dbReference type="RuleBase" id="RU364090"/>
    </source>
</evidence>
<dbReference type="GO" id="GO:0044780">
    <property type="term" value="P:bacterial-type flagellum assembly"/>
    <property type="evidence" value="ECO:0007669"/>
    <property type="project" value="InterPro"/>
</dbReference>
<dbReference type="GO" id="GO:0005886">
    <property type="term" value="C:plasma membrane"/>
    <property type="evidence" value="ECO:0007669"/>
    <property type="project" value="UniProtKB-SubCell"/>
</dbReference>
<feature type="transmembrane region" description="Helical" evidence="9">
    <location>
        <begin position="20"/>
        <end position="39"/>
    </location>
</feature>
<evidence type="ECO:0000313" key="10">
    <source>
        <dbReference type="EMBL" id="MBS1257317.1"/>
    </source>
</evidence>
<evidence type="ECO:0000256" key="6">
    <source>
        <dbReference type="ARBA" id="ARBA00022989"/>
    </source>
</evidence>
<organism evidence="10 11">
    <name type="scientific">Candidatus Scalindua arabica</name>
    <dbReference type="NCBI Taxonomy" id="1127984"/>
    <lineage>
        <taxon>Bacteria</taxon>
        <taxon>Pseudomonadati</taxon>
        <taxon>Planctomycetota</taxon>
        <taxon>Candidatus Brocadiia</taxon>
        <taxon>Candidatus Brocadiales</taxon>
        <taxon>Candidatus Scalinduaceae</taxon>
        <taxon>Candidatus Scalindua</taxon>
    </lineage>
</organism>
<keyword evidence="6 9" id="KW-1133">Transmembrane helix</keyword>
<dbReference type="GO" id="GO:0009306">
    <property type="term" value="P:protein secretion"/>
    <property type="evidence" value="ECO:0007669"/>
    <property type="project" value="InterPro"/>
</dbReference>
<dbReference type="Pfam" id="PF01313">
    <property type="entry name" value="Bac_export_3"/>
    <property type="match status" value="1"/>
</dbReference>
<dbReference type="PRINTS" id="PR00952">
    <property type="entry name" value="TYPE3IMQPROT"/>
</dbReference>
<dbReference type="InterPro" id="IPR002191">
    <property type="entry name" value="Bac_export_3"/>
</dbReference>
<evidence type="ECO:0000256" key="4">
    <source>
        <dbReference type="ARBA" id="ARBA00022475"/>
    </source>
</evidence>
<keyword evidence="10" id="KW-0969">Cilium</keyword>
<keyword evidence="10" id="KW-0966">Cell projection</keyword>
<dbReference type="GO" id="GO:0009425">
    <property type="term" value="C:bacterial-type flagellum basal body"/>
    <property type="evidence" value="ECO:0007669"/>
    <property type="project" value="UniProtKB-SubCell"/>
</dbReference>
<evidence type="ECO:0000256" key="7">
    <source>
        <dbReference type="ARBA" id="ARBA00023136"/>
    </source>
</evidence>
<keyword evidence="8 9" id="KW-0975">Bacterial flagellum</keyword>
<accession>A0A941W0W5</accession>
<evidence type="ECO:0000256" key="3">
    <source>
        <dbReference type="ARBA" id="ARBA00021718"/>
    </source>
</evidence>
<dbReference type="AlphaFoldDB" id="A0A941W0W5"/>
<sequence length="89" mass="9682">MGYDIVTTLGRETVALTFTLIAPLIGVALVIGLIIGIFQAVTSIQEQTLTFLPKLLAVFGIFALALPWLLQKMSDFTILLLGNLHGYTF</sequence>
<evidence type="ECO:0000256" key="2">
    <source>
        <dbReference type="ARBA" id="ARBA00006156"/>
    </source>
</evidence>
<protein>
    <recommendedName>
        <fullName evidence="3 9">Flagellar biosynthetic protein FliQ</fullName>
    </recommendedName>
</protein>
<dbReference type="PANTHER" id="PTHR34040">
    <property type="entry name" value="FLAGELLAR BIOSYNTHETIC PROTEIN FLIQ"/>
    <property type="match status" value="1"/>
</dbReference>
<proteinExistence type="inferred from homology"/>
<name>A0A941W0W5_9BACT</name>
<dbReference type="PIRSF" id="PIRSF004669">
    <property type="entry name" value="FliQ"/>
    <property type="match status" value="1"/>
</dbReference>
<evidence type="ECO:0000256" key="5">
    <source>
        <dbReference type="ARBA" id="ARBA00022692"/>
    </source>
</evidence>
<keyword evidence="4 9" id="KW-1003">Cell membrane</keyword>
<evidence type="ECO:0000313" key="11">
    <source>
        <dbReference type="Proteomes" id="UP000722750"/>
    </source>
</evidence>
<evidence type="ECO:0000256" key="8">
    <source>
        <dbReference type="ARBA" id="ARBA00023143"/>
    </source>
</evidence>
<comment type="caution">
    <text evidence="10">The sequence shown here is derived from an EMBL/GenBank/DDBJ whole genome shotgun (WGS) entry which is preliminary data.</text>
</comment>
<reference evidence="10" key="1">
    <citation type="journal article" date="2021" name="ISME J.">
        <title>Fine-scale metabolic discontinuity in a stratified prokaryote microbiome of a Red Sea deep halocline.</title>
        <authorList>
            <person name="Michoud G."/>
            <person name="Ngugi D.K."/>
            <person name="Barozzi A."/>
            <person name="Merlino G."/>
            <person name="Calleja M.L."/>
            <person name="Delgado-Huertas A."/>
            <person name="Moran X.A.G."/>
            <person name="Daffonchio D."/>
        </authorList>
    </citation>
    <scope>NUCLEOTIDE SEQUENCE</scope>
    <source>
        <strain evidence="10">SuakinDeep_MAG55_1</strain>
    </source>
</reference>
<keyword evidence="7 9" id="KW-0472">Membrane</keyword>
<comment type="function">
    <text evidence="9">Role in flagellar biosynthesis.</text>
</comment>